<dbReference type="PANTHER" id="PTHR10887">
    <property type="entry name" value="DNA2/NAM7 HELICASE FAMILY"/>
    <property type="match status" value="1"/>
</dbReference>
<dbReference type="SUPFAM" id="SSF52540">
    <property type="entry name" value="P-loop containing nucleoside triphosphate hydrolases"/>
    <property type="match status" value="1"/>
</dbReference>
<evidence type="ECO:0000256" key="1">
    <source>
        <dbReference type="SAM" id="MobiDB-lite"/>
    </source>
</evidence>
<dbReference type="InterPro" id="IPR045055">
    <property type="entry name" value="DNA2/NAM7-like"/>
</dbReference>
<dbReference type="EMBL" id="AGNL01034160">
    <property type="protein sequence ID" value="EJK55375.1"/>
    <property type="molecule type" value="Genomic_DNA"/>
</dbReference>
<dbReference type="OrthoDB" id="6513042at2759"/>
<proteinExistence type="predicted"/>
<feature type="non-terminal residue" evidence="3">
    <location>
        <position position="1"/>
    </location>
</feature>
<evidence type="ECO:0000313" key="4">
    <source>
        <dbReference type="Proteomes" id="UP000266841"/>
    </source>
</evidence>
<dbReference type="Pfam" id="PF13086">
    <property type="entry name" value="AAA_11"/>
    <property type="match status" value="1"/>
</dbReference>
<sequence>PPGTGKSSTIVGLVSALLSGKAPLPRQRQSGCIIHPGKTMGATVSGKTAAARNRILVCAATNQAVDGLAWRIRSGSVGPSGKVGDFEMARYGSLPWEQGARGEQRDVRADQARPGTMSEMENFL</sequence>
<dbReference type="InterPro" id="IPR041677">
    <property type="entry name" value="DNA2/NAM7_AAA_11"/>
</dbReference>
<gene>
    <name evidence="3" type="ORF">THAOC_24898</name>
</gene>
<dbReference type="GO" id="GO:0004386">
    <property type="term" value="F:helicase activity"/>
    <property type="evidence" value="ECO:0007669"/>
    <property type="project" value="InterPro"/>
</dbReference>
<evidence type="ECO:0000313" key="3">
    <source>
        <dbReference type="EMBL" id="EJK55375.1"/>
    </source>
</evidence>
<feature type="region of interest" description="Disordered" evidence="1">
    <location>
        <begin position="97"/>
        <end position="124"/>
    </location>
</feature>
<feature type="domain" description="DNA2/NAM7 helicase helicase" evidence="2">
    <location>
        <begin position="1"/>
        <end position="93"/>
    </location>
</feature>
<dbReference type="PANTHER" id="PTHR10887:SF495">
    <property type="entry name" value="HELICASE SENATAXIN ISOFORM X1-RELATED"/>
    <property type="match status" value="1"/>
</dbReference>
<dbReference type="Proteomes" id="UP000266841">
    <property type="component" value="Unassembled WGS sequence"/>
</dbReference>
<organism evidence="3 4">
    <name type="scientific">Thalassiosira oceanica</name>
    <name type="common">Marine diatom</name>
    <dbReference type="NCBI Taxonomy" id="159749"/>
    <lineage>
        <taxon>Eukaryota</taxon>
        <taxon>Sar</taxon>
        <taxon>Stramenopiles</taxon>
        <taxon>Ochrophyta</taxon>
        <taxon>Bacillariophyta</taxon>
        <taxon>Coscinodiscophyceae</taxon>
        <taxon>Thalassiosirophycidae</taxon>
        <taxon>Thalassiosirales</taxon>
        <taxon>Thalassiosiraceae</taxon>
        <taxon>Thalassiosira</taxon>
    </lineage>
</organism>
<feature type="compositionally biased region" description="Basic and acidic residues" evidence="1">
    <location>
        <begin position="100"/>
        <end position="111"/>
    </location>
</feature>
<evidence type="ECO:0000259" key="2">
    <source>
        <dbReference type="Pfam" id="PF13086"/>
    </source>
</evidence>
<protein>
    <recommendedName>
        <fullName evidence="2">DNA2/NAM7 helicase helicase domain-containing protein</fullName>
    </recommendedName>
</protein>
<name>K0RQL0_THAOC</name>
<dbReference type="AlphaFoldDB" id="K0RQL0"/>
<keyword evidence="4" id="KW-1185">Reference proteome</keyword>
<reference evidence="3 4" key="1">
    <citation type="journal article" date="2012" name="Genome Biol.">
        <title>Genome and low-iron response of an oceanic diatom adapted to chronic iron limitation.</title>
        <authorList>
            <person name="Lommer M."/>
            <person name="Specht M."/>
            <person name="Roy A.S."/>
            <person name="Kraemer L."/>
            <person name="Andreson R."/>
            <person name="Gutowska M.A."/>
            <person name="Wolf J."/>
            <person name="Bergner S.V."/>
            <person name="Schilhabel M.B."/>
            <person name="Klostermeier U.C."/>
            <person name="Beiko R.G."/>
            <person name="Rosenstiel P."/>
            <person name="Hippler M."/>
            <person name="Laroche J."/>
        </authorList>
    </citation>
    <scope>NUCLEOTIDE SEQUENCE [LARGE SCALE GENOMIC DNA]</scope>
    <source>
        <strain evidence="3 4">CCMP1005</strain>
    </source>
</reference>
<comment type="caution">
    <text evidence="3">The sequence shown here is derived from an EMBL/GenBank/DDBJ whole genome shotgun (WGS) entry which is preliminary data.</text>
</comment>
<accession>K0RQL0</accession>
<dbReference type="InterPro" id="IPR027417">
    <property type="entry name" value="P-loop_NTPase"/>
</dbReference>
<dbReference type="Gene3D" id="3.40.50.300">
    <property type="entry name" value="P-loop containing nucleotide triphosphate hydrolases"/>
    <property type="match status" value="1"/>
</dbReference>